<evidence type="ECO:0000256" key="5">
    <source>
        <dbReference type="PROSITE-ProRule" id="PRU01240"/>
    </source>
</evidence>
<dbReference type="Proteomes" id="UP001168694">
    <property type="component" value="Unassembled WGS sequence"/>
</dbReference>
<evidence type="ECO:0000313" key="8">
    <source>
        <dbReference type="EMBL" id="MDN4071689.1"/>
    </source>
</evidence>
<dbReference type="EMBL" id="JAUHLN010000001">
    <property type="protein sequence ID" value="MDN4071689.1"/>
    <property type="molecule type" value="Genomic_DNA"/>
</dbReference>
<dbReference type="SUPFAM" id="SSF52743">
    <property type="entry name" value="Subtilisin-like"/>
    <property type="match status" value="1"/>
</dbReference>
<protein>
    <submittedName>
        <fullName evidence="8">S8 family peptidase</fullName>
        <ecNumber evidence="8">3.4.-.-</ecNumber>
    </submittedName>
</protein>
<dbReference type="Gene3D" id="3.40.50.200">
    <property type="entry name" value="Peptidase S8/S53 domain"/>
    <property type="match status" value="1"/>
</dbReference>
<feature type="domain" description="Peptidase S8/S53" evidence="7">
    <location>
        <begin position="146"/>
        <end position="423"/>
    </location>
</feature>
<comment type="caution">
    <text evidence="8">The sequence shown here is derived from an EMBL/GenBank/DDBJ whole genome shotgun (WGS) entry which is preliminary data.</text>
</comment>
<dbReference type="InterPro" id="IPR023828">
    <property type="entry name" value="Peptidase_S8_Ser-AS"/>
</dbReference>
<comment type="similarity">
    <text evidence="1 5 6">Belongs to the peptidase S8 family.</text>
</comment>
<dbReference type="PANTHER" id="PTHR43806:SF65">
    <property type="entry name" value="SERINE PROTEASE APRX"/>
    <property type="match status" value="1"/>
</dbReference>
<evidence type="ECO:0000256" key="3">
    <source>
        <dbReference type="ARBA" id="ARBA00022801"/>
    </source>
</evidence>
<reference evidence="8" key="1">
    <citation type="submission" date="2023-06" db="EMBL/GenBank/DDBJ databases">
        <title>Draft Genome Sequences of Representative Paenibacillus Polymyxa, Bacillus cereus, Fictibacillus sp., and Brevibacillus agri Strains Isolated from Amazonian Dark Earth.</title>
        <authorList>
            <person name="Pellegrinetti T.A."/>
            <person name="Cunha I.C.M."/>
            <person name="Chaves M.G."/>
            <person name="Freitas A.S."/>
            <person name="Silva A.V.R."/>
            <person name="Tsai S.M."/>
            <person name="Mendes L.W."/>
        </authorList>
    </citation>
    <scope>NUCLEOTIDE SEQUENCE</scope>
    <source>
        <strain evidence="8">CENA-BCM004</strain>
    </source>
</reference>
<dbReference type="GO" id="GO:0016787">
    <property type="term" value="F:hydrolase activity"/>
    <property type="evidence" value="ECO:0007669"/>
    <property type="project" value="UniProtKB-KW"/>
</dbReference>
<evidence type="ECO:0000256" key="6">
    <source>
        <dbReference type="RuleBase" id="RU003355"/>
    </source>
</evidence>
<dbReference type="EC" id="3.4.-.-" evidence="8"/>
<name>A0ABT8E1A0_9BACL</name>
<dbReference type="CDD" id="cd07487">
    <property type="entry name" value="Peptidases_S8_1"/>
    <property type="match status" value="1"/>
</dbReference>
<evidence type="ECO:0000256" key="4">
    <source>
        <dbReference type="ARBA" id="ARBA00022825"/>
    </source>
</evidence>
<dbReference type="PRINTS" id="PR00723">
    <property type="entry name" value="SUBTILISIN"/>
</dbReference>
<dbReference type="PROSITE" id="PS00136">
    <property type="entry name" value="SUBTILASE_ASP"/>
    <property type="match status" value="1"/>
</dbReference>
<dbReference type="PROSITE" id="PS51892">
    <property type="entry name" value="SUBTILASE"/>
    <property type="match status" value="1"/>
</dbReference>
<keyword evidence="3 5" id="KW-0378">Hydrolase</keyword>
<dbReference type="InterPro" id="IPR050131">
    <property type="entry name" value="Peptidase_S8_subtilisin-like"/>
</dbReference>
<keyword evidence="2 5" id="KW-0645">Protease</keyword>
<dbReference type="InterPro" id="IPR015500">
    <property type="entry name" value="Peptidase_S8_subtilisin-rel"/>
</dbReference>
<evidence type="ECO:0000313" key="9">
    <source>
        <dbReference type="Proteomes" id="UP001168694"/>
    </source>
</evidence>
<evidence type="ECO:0000256" key="2">
    <source>
        <dbReference type="ARBA" id="ARBA00022670"/>
    </source>
</evidence>
<dbReference type="Pfam" id="PF00082">
    <property type="entry name" value="Peptidase_S8"/>
    <property type="match status" value="1"/>
</dbReference>
<dbReference type="InterPro" id="IPR023827">
    <property type="entry name" value="Peptidase_S8_Asp-AS"/>
</dbReference>
<sequence length="433" mass="46612">MFGFSMVKMVRQHANKLDRSMRLQLVNLYRPFKKVPCFLHSTLENRLKKRNKLPVIIEFYEEGDACTLGLEQVHQILSGHRKCAVHHQFTSIPFCAATITANGIEDLLNNCTHIKKIHHDREVKALLDKASPSIRADVLNSSGVTGKDVTIAIVDTGIYPHDDLKGRITAFKDLVNEETDAYDDNGHGTHCAGDAAGNGFLSDGKYKGPAPEANIVGVKVLDKMGSGSLSAVIAGVQWCIDNKDKYGIRIISMSLGSEATQPAAEDPVVKIVEKAWQQGLVVCVAAGNEGPDDNTISSPGISPKVITVGAMDDLNTVDRSDDIPADFSSRGPTIDGLTQPDLLTPGVNIVSLRAPGSYLDKLSKSSRVDEDYCSLSGTSMATPICAGAAALVLQQNPDLSPDEVKEKLLDSAEDWGFPGNTQGKGYLDVSKLI</sequence>
<keyword evidence="4 5" id="KW-0720">Serine protease</keyword>
<feature type="active site" description="Charge relay system" evidence="5">
    <location>
        <position position="187"/>
    </location>
</feature>
<dbReference type="InterPro" id="IPR036852">
    <property type="entry name" value="Peptidase_S8/S53_dom_sf"/>
</dbReference>
<dbReference type="RefSeq" id="WP_290397854.1">
    <property type="nucleotide sequence ID" value="NZ_JAUHLN010000001.1"/>
</dbReference>
<evidence type="ECO:0000259" key="7">
    <source>
        <dbReference type="Pfam" id="PF00082"/>
    </source>
</evidence>
<gene>
    <name evidence="8" type="ORF">QYF49_01410</name>
</gene>
<keyword evidence="9" id="KW-1185">Reference proteome</keyword>
<dbReference type="InterPro" id="IPR022398">
    <property type="entry name" value="Peptidase_S8_His-AS"/>
</dbReference>
<feature type="active site" description="Charge relay system" evidence="5">
    <location>
        <position position="379"/>
    </location>
</feature>
<dbReference type="PROSITE" id="PS00138">
    <property type="entry name" value="SUBTILASE_SER"/>
    <property type="match status" value="1"/>
</dbReference>
<dbReference type="PANTHER" id="PTHR43806">
    <property type="entry name" value="PEPTIDASE S8"/>
    <property type="match status" value="1"/>
</dbReference>
<organism evidence="8 9">
    <name type="scientific">Fictibacillus terranigra</name>
    <dbReference type="NCBI Taxonomy" id="3058424"/>
    <lineage>
        <taxon>Bacteria</taxon>
        <taxon>Bacillati</taxon>
        <taxon>Bacillota</taxon>
        <taxon>Bacilli</taxon>
        <taxon>Bacillales</taxon>
        <taxon>Fictibacillaceae</taxon>
        <taxon>Fictibacillus</taxon>
    </lineage>
</organism>
<accession>A0ABT8E1A0</accession>
<evidence type="ECO:0000256" key="1">
    <source>
        <dbReference type="ARBA" id="ARBA00011073"/>
    </source>
</evidence>
<feature type="active site" description="Charge relay system" evidence="5">
    <location>
        <position position="155"/>
    </location>
</feature>
<dbReference type="PROSITE" id="PS00137">
    <property type="entry name" value="SUBTILASE_HIS"/>
    <property type="match status" value="1"/>
</dbReference>
<proteinExistence type="inferred from homology"/>
<dbReference type="InterPro" id="IPR000209">
    <property type="entry name" value="Peptidase_S8/S53_dom"/>
</dbReference>